<evidence type="ECO:0000313" key="3">
    <source>
        <dbReference type="Proteomes" id="UP000019489"/>
    </source>
</evidence>
<dbReference type="InterPro" id="IPR003033">
    <property type="entry name" value="SCP2_sterol-bd_dom"/>
</dbReference>
<dbReference type="AlphaFoldDB" id="W9G1N8"/>
<evidence type="ECO:0000259" key="1">
    <source>
        <dbReference type="Pfam" id="PF02036"/>
    </source>
</evidence>
<evidence type="ECO:0000313" key="2">
    <source>
        <dbReference type="EMBL" id="EWS99874.1"/>
    </source>
</evidence>
<dbReference type="EMBL" id="AWSA01000067">
    <property type="protein sequence ID" value="EWS99874.1"/>
    <property type="molecule type" value="Genomic_DNA"/>
</dbReference>
<dbReference type="RefSeq" id="WP_034809785.1">
    <property type="nucleotide sequence ID" value="NZ_AWSA01000067.1"/>
</dbReference>
<comment type="caution">
    <text evidence="2">The sequence shown here is derived from an EMBL/GenBank/DDBJ whole genome shotgun (WGS) entry which is preliminary data.</text>
</comment>
<name>W9G1N8_9MICO</name>
<dbReference type="Gene3D" id="3.30.1050.10">
    <property type="entry name" value="SCP2 sterol-binding domain"/>
    <property type="match status" value="1"/>
</dbReference>
<gene>
    <name evidence="2" type="ORF">N865_20095</name>
</gene>
<keyword evidence="3" id="KW-1185">Reference proteome</keyword>
<accession>W9G1N8</accession>
<dbReference type="OrthoDB" id="3382099at2"/>
<reference evidence="2 3" key="1">
    <citation type="submission" date="2013-08" db="EMBL/GenBank/DDBJ databases">
        <title>Intrasporangium oryzae NRRL B-24470.</title>
        <authorList>
            <person name="Liu H."/>
            <person name="Wang G."/>
        </authorList>
    </citation>
    <scope>NUCLEOTIDE SEQUENCE [LARGE SCALE GENOMIC DNA]</scope>
    <source>
        <strain evidence="2 3">NRRL B-24470</strain>
    </source>
</reference>
<dbReference type="SUPFAM" id="SSF55718">
    <property type="entry name" value="SCP-like"/>
    <property type="match status" value="1"/>
</dbReference>
<dbReference type="InterPro" id="IPR036527">
    <property type="entry name" value="SCP2_sterol-bd_dom_sf"/>
</dbReference>
<organism evidence="2 3">
    <name type="scientific">Intrasporangium oryzae NRRL B-24470</name>
    <dbReference type="NCBI Taxonomy" id="1386089"/>
    <lineage>
        <taxon>Bacteria</taxon>
        <taxon>Bacillati</taxon>
        <taxon>Actinomycetota</taxon>
        <taxon>Actinomycetes</taxon>
        <taxon>Micrococcales</taxon>
        <taxon>Intrasporangiaceae</taxon>
        <taxon>Intrasporangium</taxon>
    </lineage>
</organism>
<dbReference type="eggNOG" id="COG3255">
    <property type="taxonomic scope" value="Bacteria"/>
</dbReference>
<feature type="domain" description="SCP2" evidence="1">
    <location>
        <begin position="16"/>
        <end position="104"/>
    </location>
</feature>
<proteinExistence type="predicted"/>
<protein>
    <submittedName>
        <fullName evidence="2">Sterol-binding protein</fullName>
    </submittedName>
</protein>
<dbReference type="Pfam" id="PF02036">
    <property type="entry name" value="SCP2"/>
    <property type="match status" value="1"/>
</dbReference>
<sequence length="123" mass="13234">MTSTHEFFDDLARRGHDPLLGRVTADVRFDLVGSGETEHILVRIDHGDITVSAEDAPAQCVVSGDRALLDAIVDGGTSIMTALLRGELAVDGDPELLVLTQRLFPGRVAGSRSEQAARERRSP</sequence>
<dbReference type="STRING" id="1386089.N865_20095"/>
<dbReference type="Proteomes" id="UP000019489">
    <property type="component" value="Unassembled WGS sequence"/>
</dbReference>